<evidence type="ECO:0000256" key="1">
    <source>
        <dbReference type="ARBA" id="ARBA00004418"/>
    </source>
</evidence>
<evidence type="ECO:0000256" key="2">
    <source>
        <dbReference type="ARBA" id="ARBA00010742"/>
    </source>
</evidence>
<sequence>MRRSILAVAGIAVLATTSACGGGEPEETADGLTPVTVGAIPIVDVAPLYLAVDQGFFEDQGLDVTIESTTGGAQAVPNVVNGTYDFAFGNIASLITARDQNLPVVAVANGVTTTGEQGNDFGAVVVPEGSAIEAPADLAGATVAVNNLRNIGDTTVRNSVRLDGGDPSGIEFVELAFPDMPAALAAGDVDAAWVVEPFLTTSLDDGATEIASNFVDAHERLSIASYFTTEQVLAEDPELVDSFTAAMRDALAYADSRPEEVRRILGTYTEIDAAVIEEIRLPAYPAETDRDSVQAIADLMVEDGAVDNEPDIGALLRETR</sequence>
<dbReference type="Pfam" id="PF09084">
    <property type="entry name" value="NMT1"/>
    <property type="match status" value="1"/>
</dbReference>
<comment type="caution">
    <text evidence="6">The sequence shown here is derived from an EMBL/GenBank/DDBJ whole genome shotgun (WGS) entry which is preliminary data.</text>
</comment>
<organism evidence="6 7">
    <name type="scientific">Nocardiopsis mangrovi</name>
    <dbReference type="NCBI Taxonomy" id="1179818"/>
    <lineage>
        <taxon>Bacteria</taxon>
        <taxon>Bacillati</taxon>
        <taxon>Actinomycetota</taxon>
        <taxon>Actinomycetes</taxon>
        <taxon>Streptosporangiales</taxon>
        <taxon>Nocardiopsidaceae</taxon>
        <taxon>Nocardiopsis</taxon>
    </lineage>
</organism>
<accession>A0ABV9DQI8</accession>
<keyword evidence="3 4" id="KW-0732">Signal</keyword>
<reference evidence="7" key="1">
    <citation type="journal article" date="2019" name="Int. J. Syst. Evol. Microbiol.">
        <title>The Global Catalogue of Microorganisms (GCM) 10K type strain sequencing project: providing services to taxonomists for standard genome sequencing and annotation.</title>
        <authorList>
            <consortium name="The Broad Institute Genomics Platform"/>
            <consortium name="The Broad Institute Genome Sequencing Center for Infectious Disease"/>
            <person name="Wu L."/>
            <person name="Ma J."/>
        </authorList>
    </citation>
    <scope>NUCLEOTIDE SEQUENCE [LARGE SCALE GENOMIC DNA]</scope>
    <source>
        <strain evidence="7">XZYJ18</strain>
    </source>
</reference>
<dbReference type="InterPro" id="IPR015168">
    <property type="entry name" value="SsuA/THI5"/>
</dbReference>
<feature type="chain" id="PRO_5047500266" evidence="4">
    <location>
        <begin position="22"/>
        <end position="320"/>
    </location>
</feature>
<protein>
    <submittedName>
        <fullName evidence="6">ABC transporter substrate-binding protein</fullName>
    </submittedName>
</protein>
<dbReference type="PANTHER" id="PTHR30024:SF47">
    <property type="entry name" value="TAURINE-BINDING PERIPLASMIC PROTEIN"/>
    <property type="match status" value="1"/>
</dbReference>
<dbReference type="Gene3D" id="3.40.190.10">
    <property type="entry name" value="Periplasmic binding protein-like II"/>
    <property type="match status" value="2"/>
</dbReference>
<dbReference type="EMBL" id="JBHSFQ010000002">
    <property type="protein sequence ID" value="MFC4560942.1"/>
    <property type="molecule type" value="Genomic_DNA"/>
</dbReference>
<evidence type="ECO:0000313" key="7">
    <source>
        <dbReference type="Proteomes" id="UP001595923"/>
    </source>
</evidence>
<evidence type="ECO:0000256" key="4">
    <source>
        <dbReference type="SAM" id="SignalP"/>
    </source>
</evidence>
<evidence type="ECO:0000259" key="5">
    <source>
        <dbReference type="Pfam" id="PF09084"/>
    </source>
</evidence>
<feature type="signal peptide" evidence="4">
    <location>
        <begin position="1"/>
        <end position="21"/>
    </location>
</feature>
<gene>
    <name evidence="6" type="ORF">ACFO4E_03615</name>
</gene>
<dbReference type="SUPFAM" id="SSF53850">
    <property type="entry name" value="Periplasmic binding protein-like II"/>
    <property type="match status" value="1"/>
</dbReference>
<dbReference type="Proteomes" id="UP001595923">
    <property type="component" value="Unassembled WGS sequence"/>
</dbReference>
<evidence type="ECO:0000313" key="6">
    <source>
        <dbReference type="EMBL" id="MFC4560942.1"/>
    </source>
</evidence>
<dbReference type="RefSeq" id="WP_378571504.1">
    <property type="nucleotide sequence ID" value="NZ_JBHSFQ010000002.1"/>
</dbReference>
<dbReference type="PROSITE" id="PS51257">
    <property type="entry name" value="PROKAR_LIPOPROTEIN"/>
    <property type="match status" value="1"/>
</dbReference>
<comment type="subcellular location">
    <subcellularLocation>
        <location evidence="1">Periplasm</location>
    </subcellularLocation>
</comment>
<evidence type="ECO:0000256" key="3">
    <source>
        <dbReference type="ARBA" id="ARBA00022729"/>
    </source>
</evidence>
<feature type="domain" description="SsuA/THI5-like" evidence="5">
    <location>
        <begin position="44"/>
        <end position="260"/>
    </location>
</feature>
<name>A0ABV9DQI8_9ACTN</name>
<dbReference type="PANTHER" id="PTHR30024">
    <property type="entry name" value="ALIPHATIC SULFONATES-BINDING PROTEIN-RELATED"/>
    <property type="match status" value="1"/>
</dbReference>
<comment type="similarity">
    <text evidence="2">Belongs to the bacterial solute-binding protein SsuA/TauA family.</text>
</comment>
<proteinExistence type="inferred from homology"/>
<keyword evidence="7" id="KW-1185">Reference proteome</keyword>